<sequence>MDMLKLVCSIWSIYPTSDKLLFLCVNKSLLLHICDYLAPRRLFTILLFLNLTKQAQRLTQGLFMTSNAVHKT</sequence>
<reference evidence="1 2" key="1">
    <citation type="submission" date="2015-04" db="EMBL/GenBank/DDBJ databases">
        <authorList>
            <person name="Syromyatnikov M.Y."/>
            <person name="Popov V.N."/>
        </authorList>
    </citation>
    <scope>NUCLEOTIDE SEQUENCE [LARGE SCALE GENOMIC DNA]</scope>
</reference>
<dbReference type="EMBL" id="CVRI01000035">
    <property type="protein sequence ID" value="CRK92766.1"/>
    <property type="molecule type" value="Genomic_DNA"/>
</dbReference>
<gene>
    <name evidence="1" type="ORF">CLUMA_CG006387</name>
</gene>
<evidence type="ECO:0000313" key="2">
    <source>
        <dbReference type="Proteomes" id="UP000183832"/>
    </source>
</evidence>
<keyword evidence="2" id="KW-1185">Reference proteome</keyword>
<dbReference type="AlphaFoldDB" id="A0A1J1I1P8"/>
<dbReference type="Proteomes" id="UP000183832">
    <property type="component" value="Unassembled WGS sequence"/>
</dbReference>
<name>A0A1J1I1P8_9DIPT</name>
<organism evidence="1 2">
    <name type="scientific">Clunio marinus</name>
    <dbReference type="NCBI Taxonomy" id="568069"/>
    <lineage>
        <taxon>Eukaryota</taxon>
        <taxon>Metazoa</taxon>
        <taxon>Ecdysozoa</taxon>
        <taxon>Arthropoda</taxon>
        <taxon>Hexapoda</taxon>
        <taxon>Insecta</taxon>
        <taxon>Pterygota</taxon>
        <taxon>Neoptera</taxon>
        <taxon>Endopterygota</taxon>
        <taxon>Diptera</taxon>
        <taxon>Nematocera</taxon>
        <taxon>Chironomoidea</taxon>
        <taxon>Chironomidae</taxon>
        <taxon>Clunio</taxon>
    </lineage>
</organism>
<proteinExistence type="predicted"/>
<accession>A0A1J1I1P8</accession>
<evidence type="ECO:0000313" key="1">
    <source>
        <dbReference type="EMBL" id="CRK92766.1"/>
    </source>
</evidence>
<protein>
    <submittedName>
        <fullName evidence="1">CLUMA_CG006387, isoform A</fullName>
    </submittedName>
</protein>